<feature type="transmembrane region" description="Helical" evidence="1">
    <location>
        <begin position="53"/>
        <end position="75"/>
    </location>
</feature>
<proteinExistence type="predicted"/>
<protein>
    <submittedName>
        <fullName evidence="2">Uncharacterized protein</fullName>
    </submittedName>
</protein>
<keyword evidence="3" id="KW-1185">Reference proteome</keyword>
<dbReference type="EMBL" id="CP034460">
    <property type="protein sequence ID" value="QBM89993.1"/>
    <property type="molecule type" value="Genomic_DNA"/>
</dbReference>
<evidence type="ECO:0000313" key="3">
    <source>
        <dbReference type="Proteomes" id="UP000292447"/>
    </source>
</evidence>
<accession>A0A4V1AEQ1</accession>
<name>A0A4V1AEQ1_9ASCO</name>
<evidence type="ECO:0000313" key="2">
    <source>
        <dbReference type="EMBL" id="QBM89993.1"/>
    </source>
</evidence>
<dbReference type="Proteomes" id="UP000292447">
    <property type="component" value="Chromosome V"/>
</dbReference>
<keyword evidence="1" id="KW-0812">Transmembrane</keyword>
<evidence type="ECO:0000256" key="1">
    <source>
        <dbReference type="SAM" id="Phobius"/>
    </source>
</evidence>
<reference evidence="3" key="1">
    <citation type="submission" date="2019-03" db="EMBL/GenBank/DDBJ databases">
        <title>Snf2 controls pulcherriminic acid biosynthesis and connects pigmentation and antifungal activity of the yeast Metschnikowia pulcherrima.</title>
        <authorList>
            <person name="Gore-Lloyd D."/>
            <person name="Sumann I."/>
            <person name="Brachmann A.O."/>
            <person name="Schneeberger K."/>
            <person name="Ortiz-Merino R.A."/>
            <person name="Moreno-Beltran M."/>
            <person name="Schlaefli M."/>
            <person name="Kirner P."/>
            <person name="Santos Kron A."/>
            <person name="Wolfe K.H."/>
            <person name="Piel J."/>
            <person name="Ahrens C.H."/>
            <person name="Henk D."/>
            <person name="Freimoser F.M."/>
        </authorList>
    </citation>
    <scope>NUCLEOTIDE SEQUENCE [LARGE SCALE GENOMIC DNA]</scope>
    <source>
        <strain evidence="3">APC 1.2</strain>
    </source>
</reference>
<sequence>MKGFTSIATSVTPTTTITTTENGTTATFLYPCMATVVDGCYVKKNAGARSHKTGLSAGIWAFIILLMSSFASVLASDLETGSVLKYDNMTSAIDSITDMVVADPSATLYTIQVDDQIIGISNFTVEYPSNITKRWDASNAPLGASWTQHQTAQQGTWWSTWYPASCVHQNGYGGEPVLVQLTQSTSYSATWSAGFSVNYGTEASLSIGYSTTETNTVSESETYTVPAYSYGQVWQQQLMVWQDQQHQHCHKYNYGKHGIKCGAWSAYVRGNLPVKNGQSFGWSTGYDKMDFSSCGGGT</sequence>
<keyword evidence="1" id="KW-1133">Transmembrane helix</keyword>
<dbReference type="AlphaFoldDB" id="A0A4V1AEQ1"/>
<gene>
    <name evidence="2" type="ORF">METSCH_E02300</name>
</gene>
<dbReference type="STRING" id="2163413.A0A4V1AEQ1"/>
<keyword evidence="1" id="KW-0472">Membrane</keyword>
<organism evidence="2 3">
    <name type="scientific">Metschnikowia aff. pulcherrima</name>
    <dbReference type="NCBI Taxonomy" id="2163413"/>
    <lineage>
        <taxon>Eukaryota</taxon>
        <taxon>Fungi</taxon>
        <taxon>Dikarya</taxon>
        <taxon>Ascomycota</taxon>
        <taxon>Saccharomycotina</taxon>
        <taxon>Pichiomycetes</taxon>
        <taxon>Metschnikowiaceae</taxon>
        <taxon>Metschnikowia</taxon>
    </lineage>
</organism>